<keyword evidence="1" id="KW-0547">Nucleotide-binding</keyword>
<dbReference type="GO" id="GO:0004386">
    <property type="term" value="F:helicase activity"/>
    <property type="evidence" value="ECO:0007669"/>
    <property type="project" value="UniProtKB-KW"/>
</dbReference>
<dbReference type="AlphaFoldDB" id="A0A0G0YX24"/>
<dbReference type="Proteomes" id="UP000034516">
    <property type="component" value="Unassembled WGS sequence"/>
</dbReference>
<name>A0A0G0YX24_9BACT</name>
<protein>
    <submittedName>
        <fullName evidence="1">UvrD/REP helicase</fullName>
    </submittedName>
</protein>
<evidence type="ECO:0000313" key="1">
    <source>
        <dbReference type="EMBL" id="KKS41129.1"/>
    </source>
</evidence>
<keyword evidence="1" id="KW-0067">ATP-binding</keyword>
<dbReference type="PANTHER" id="PTHR40084">
    <property type="entry name" value="PHOSPHOHYDROLASE, PHP FAMILY"/>
    <property type="match status" value="1"/>
</dbReference>
<dbReference type="PATRIC" id="fig|1618677.3.peg.586"/>
<reference evidence="1 2" key="1">
    <citation type="journal article" date="2015" name="Nature">
        <title>rRNA introns, odd ribosomes, and small enigmatic genomes across a large radiation of phyla.</title>
        <authorList>
            <person name="Brown C.T."/>
            <person name="Hug L.A."/>
            <person name="Thomas B.C."/>
            <person name="Sharon I."/>
            <person name="Castelle C.J."/>
            <person name="Singh A."/>
            <person name="Wilkins M.J."/>
            <person name="Williams K.H."/>
            <person name="Banfield J.F."/>
        </authorList>
    </citation>
    <scope>NUCLEOTIDE SEQUENCE [LARGE SCALE GENOMIC DNA]</scope>
</reference>
<dbReference type="CDD" id="cd19067">
    <property type="entry name" value="PfuEndoQ-like"/>
    <property type="match status" value="1"/>
</dbReference>
<gene>
    <name evidence="1" type="ORF">UV02_C0032G0008</name>
</gene>
<dbReference type="InterPro" id="IPR016195">
    <property type="entry name" value="Pol/histidinol_Pase-like"/>
</dbReference>
<dbReference type="PANTHER" id="PTHR40084:SF1">
    <property type="entry name" value="PHOSPHOTRANSFERASE"/>
    <property type="match status" value="1"/>
</dbReference>
<dbReference type="Gene3D" id="3.20.20.140">
    <property type="entry name" value="Metal-dependent hydrolases"/>
    <property type="match status" value="1"/>
</dbReference>
<evidence type="ECO:0000313" key="2">
    <source>
        <dbReference type="Proteomes" id="UP000034516"/>
    </source>
</evidence>
<dbReference type="EMBL" id="LCCW01000032">
    <property type="protein sequence ID" value="KKS41129.1"/>
    <property type="molecule type" value="Genomic_DNA"/>
</dbReference>
<keyword evidence="1" id="KW-0347">Helicase</keyword>
<sequence>MRIIADLHIHSRFSRACSRDLVLEKIDETCRVKGVNVVGTGDFTHPEWFREMKEKLVEKESGLYVLKNFQDTKNNFSPCGRCPTGTQKNSKSQISNSKQTRFLCSAEIACIYSKGGKCRRLHILVLAPSLEVVEKINLALSKLGNLKADGRPILGLDAKKLAEIILAIDERCMIIPAHIWTPWFAMFGSKSGFDSVEECWGNIADKIFAIETGLSSDPQMNWRVKNLDRMSIISNSDAHSLPNMGREANVFEIDEDKISYDEICRIIQGKNPQAFMRTIEFYPEEGMYHYDGHRVCGVSFLPSESKRNKNICPQCKKPLTIGVLNRVEELANGSRGEEYVDKSRVPFIKLVELDKIIAECLGIKSRSSRRVKMEYDNLIKNFGSEFNILLDVETKKISEKGLFKIAEAIWRVREGRLIIKPGFDGQYGEIKIFSEREIFEKQAGLFD</sequence>
<comment type="caution">
    <text evidence="1">The sequence shown here is derived from an EMBL/GenBank/DDBJ whole genome shotgun (WGS) entry which is preliminary data.</text>
</comment>
<organism evidence="1 2">
    <name type="scientific">Candidatus Kuenenbacteria bacterium GW2011_GWA2_42_15</name>
    <dbReference type="NCBI Taxonomy" id="1618677"/>
    <lineage>
        <taxon>Bacteria</taxon>
        <taxon>Candidatus Kueneniibacteriota</taxon>
    </lineage>
</organism>
<keyword evidence="1" id="KW-0378">Hydrolase</keyword>
<accession>A0A0G0YX24</accession>
<proteinExistence type="predicted"/>
<dbReference type="SUPFAM" id="SSF89550">
    <property type="entry name" value="PHP domain-like"/>
    <property type="match status" value="1"/>
</dbReference>